<evidence type="ECO:0000313" key="4">
    <source>
        <dbReference type="Proteomes" id="UP000255113"/>
    </source>
</evidence>
<keyword evidence="5" id="KW-1185">Reference proteome</keyword>
<dbReference type="EMBL" id="SNXJ01000009">
    <property type="protein sequence ID" value="TDP27773.1"/>
    <property type="molecule type" value="Genomic_DNA"/>
</dbReference>
<proteinExistence type="predicted"/>
<evidence type="ECO:0000313" key="2">
    <source>
        <dbReference type="EMBL" id="SUB26011.1"/>
    </source>
</evidence>
<evidence type="ECO:0000313" key="5">
    <source>
        <dbReference type="Proteomes" id="UP000294683"/>
    </source>
</evidence>
<dbReference type="PANTHER" id="PTHR39639:SF1">
    <property type="entry name" value="DUF262 DOMAIN-CONTAINING PROTEIN"/>
    <property type="match status" value="1"/>
</dbReference>
<dbReference type="EMBL" id="UGSQ01000003">
    <property type="protein sequence ID" value="SUB26011.1"/>
    <property type="molecule type" value="Genomic_DNA"/>
</dbReference>
<evidence type="ECO:0000313" key="3">
    <source>
        <dbReference type="EMBL" id="TDP27773.1"/>
    </source>
</evidence>
<sequence>MNTKHLNLFPIDYPFETLISRVKEGKLKLDPDFQRKYKWDKPRGWKRASKFIESCLMRIPLPSCYFAEDSQSNHLVIDGVQRLTTIQKFFNDEFALEGMTAFSELEGKRFSELGELKSDLETTTIRCIVLRKDNPQELIREIFARLNQGSVILTDQEIRHALYPSKFNELLDELSSELESYKFNHIKDESGKSELVLRFFALATADLSGYSDRLKEYLDTYLSSKKDVSEELIEEFRDKFHTALSNCKKVFGDDVFLNLARKKNMKLKTIVHYELQMYSIGQLSPEIVEKYAIEIRKKYEELCNNDDFLRTLSRSSQTRSSIMKRRRLWENLLSTVINE</sequence>
<reference evidence="2 4" key="1">
    <citation type="submission" date="2018-06" db="EMBL/GenBank/DDBJ databases">
        <authorList>
            <consortium name="Pathogen Informatics"/>
            <person name="Doyle S."/>
        </authorList>
    </citation>
    <scope>NUCLEOTIDE SEQUENCE [LARGE SCALE GENOMIC DNA]</scope>
    <source>
        <strain evidence="2 4">NCTC11188</strain>
    </source>
</reference>
<accession>A0A379AVJ4</accession>
<dbReference type="AlphaFoldDB" id="A0A379AVJ4"/>
<name>A0A379AVJ4_AVIGA</name>
<evidence type="ECO:0000259" key="1">
    <source>
        <dbReference type="Pfam" id="PF03235"/>
    </source>
</evidence>
<reference evidence="3 5" key="2">
    <citation type="submission" date="2019-03" db="EMBL/GenBank/DDBJ databases">
        <title>Genomic Encyclopedia of Type Strains, Phase IV (KMG-IV): sequencing the most valuable type-strain genomes for metagenomic binning, comparative biology and taxonomic classification.</title>
        <authorList>
            <person name="Goeker M."/>
        </authorList>
    </citation>
    <scope>NUCLEOTIDE SEQUENCE [LARGE SCALE GENOMIC DNA]</scope>
    <source>
        <strain evidence="3 5">DSM 17481</strain>
    </source>
</reference>
<dbReference type="InterPro" id="IPR004919">
    <property type="entry name" value="GmrSD_N"/>
</dbReference>
<gene>
    <name evidence="3" type="ORF">EV689_10932</name>
    <name evidence="2" type="ORF">NCTC11188_00342</name>
</gene>
<dbReference type="Proteomes" id="UP000294683">
    <property type="component" value="Unassembled WGS sequence"/>
</dbReference>
<dbReference type="Proteomes" id="UP000255113">
    <property type="component" value="Unassembled WGS sequence"/>
</dbReference>
<protein>
    <submittedName>
        <fullName evidence="2">Uncharacterized conserved protein</fullName>
    </submittedName>
    <submittedName>
        <fullName evidence="3">Uncharacterized protein DUF262</fullName>
    </submittedName>
</protein>
<organism evidence="2 4">
    <name type="scientific">Avibacterium gallinarum</name>
    <name type="common">Pasteurella gallinarum</name>
    <dbReference type="NCBI Taxonomy" id="755"/>
    <lineage>
        <taxon>Bacteria</taxon>
        <taxon>Pseudomonadati</taxon>
        <taxon>Pseudomonadota</taxon>
        <taxon>Gammaproteobacteria</taxon>
        <taxon>Pasteurellales</taxon>
        <taxon>Pasteurellaceae</taxon>
        <taxon>Avibacterium</taxon>
    </lineage>
</organism>
<dbReference type="Pfam" id="PF03235">
    <property type="entry name" value="GmrSD_N"/>
    <property type="match status" value="1"/>
</dbReference>
<dbReference type="RefSeq" id="WP_103852747.1">
    <property type="nucleotide sequence ID" value="NZ_PQVJ01000003.1"/>
</dbReference>
<dbReference type="PANTHER" id="PTHR39639">
    <property type="entry name" value="CHROMOSOME 16, WHOLE GENOME SHOTGUN SEQUENCE"/>
    <property type="match status" value="1"/>
</dbReference>
<feature type="domain" description="GmrSD restriction endonucleases N-terminal" evidence="1">
    <location>
        <begin position="16"/>
        <end position="163"/>
    </location>
</feature>